<evidence type="ECO:0000313" key="1">
    <source>
        <dbReference type="EMBL" id="GAA5075567.1"/>
    </source>
</evidence>
<reference evidence="2" key="1">
    <citation type="journal article" date="2019" name="Int. J. Syst. Evol. Microbiol.">
        <title>The Global Catalogue of Microorganisms (GCM) 10K type strain sequencing project: providing services to taxonomists for standard genome sequencing and annotation.</title>
        <authorList>
            <consortium name="The Broad Institute Genomics Platform"/>
            <consortium name="The Broad Institute Genome Sequencing Center for Infectious Disease"/>
            <person name="Wu L."/>
            <person name="Ma J."/>
        </authorList>
    </citation>
    <scope>NUCLEOTIDE SEQUENCE [LARGE SCALE GENOMIC DNA]</scope>
    <source>
        <strain evidence="2">JCM 19212</strain>
    </source>
</reference>
<keyword evidence="2" id="KW-1185">Reference proteome</keyword>
<dbReference type="InterPro" id="IPR029055">
    <property type="entry name" value="Ntn_hydrolases_N"/>
</dbReference>
<gene>
    <name evidence="1" type="ORF">GCM10025759_19220</name>
</gene>
<dbReference type="SUPFAM" id="SSF56235">
    <property type="entry name" value="N-terminal nucleophile aminohydrolases (Ntn hydrolases)"/>
    <property type="match status" value="1"/>
</dbReference>
<proteinExistence type="predicted"/>
<dbReference type="EMBL" id="BAABKY010000002">
    <property type="protein sequence ID" value="GAA5075567.1"/>
    <property type="molecule type" value="Genomic_DNA"/>
</dbReference>
<comment type="caution">
    <text evidence="1">The sequence shown here is derived from an EMBL/GenBank/DDBJ whole genome shotgun (WGS) entry which is preliminary data.</text>
</comment>
<protein>
    <submittedName>
        <fullName evidence="1">Uncharacterized protein</fullName>
    </submittedName>
</protein>
<dbReference type="Proteomes" id="UP001501083">
    <property type="component" value="Unassembled WGS sequence"/>
</dbReference>
<name>A0ABP9LG83_9GAMM</name>
<sequence length="156" mass="16993">MTTIAWDSRYGEMASDTQVTSGNRKLRGHKVLRLPCGGLMGSSGNWAQIVKVQRWAEKGFPPDDKPEFDDDAEFECLIVKGDGSIFLLDDDLELMPFHDEFIAVGSGGTLAVAAMECGKSPADAVRVAAKFDAATSEPVETFALEPKKAKAKRRKK</sequence>
<evidence type="ECO:0000313" key="2">
    <source>
        <dbReference type="Proteomes" id="UP001501083"/>
    </source>
</evidence>
<dbReference type="RefSeq" id="WP_158985720.1">
    <property type="nucleotide sequence ID" value="NZ_BAABKY010000002.1"/>
</dbReference>
<organism evidence="1 2">
    <name type="scientific">Lysobacter panacisoli</name>
    <dbReference type="NCBI Taxonomy" id="1255263"/>
    <lineage>
        <taxon>Bacteria</taxon>
        <taxon>Pseudomonadati</taxon>
        <taxon>Pseudomonadota</taxon>
        <taxon>Gammaproteobacteria</taxon>
        <taxon>Lysobacterales</taxon>
        <taxon>Lysobacteraceae</taxon>
        <taxon>Lysobacter</taxon>
    </lineage>
</organism>
<accession>A0ABP9LG83</accession>